<gene>
    <name evidence="2" type="ORF">CC80DRAFT_263334</name>
</gene>
<reference evidence="2" key="1">
    <citation type="journal article" date="2020" name="Stud. Mycol.">
        <title>101 Dothideomycetes genomes: a test case for predicting lifestyles and emergence of pathogens.</title>
        <authorList>
            <person name="Haridas S."/>
            <person name="Albert R."/>
            <person name="Binder M."/>
            <person name="Bloem J."/>
            <person name="Labutti K."/>
            <person name="Salamov A."/>
            <person name="Andreopoulos B."/>
            <person name="Baker S."/>
            <person name="Barry K."/>
            <person name="Bills G."/>
            <person name="Bluhm B."/>
            <person name="Cannon C."/>
            <person name="Castanera R."/>
            <person name="Culley D."/>
            <person name="Daum C."/>
            <person name="Ezra D."/>
            <person name="Gonzalez J."/>
            <person name="Henrissat B."/>
            <person name="Kuo A."/>
            <person name="Liang C."/>
            <person name="Lipzen A."/>
            <person name="Lutzoni F."/>
            <person name="Magnuson J."/>
            <person name="Mondo S."/>
            <person name="Nolan M."/>
            <person name="Ohm R."/>
            <person name="Pangilinan J."/>
            <person name="Park H.-J."/>
            <person name="Ramirez L."/>
            <person name="Alfaro M."/>
            <person name="Sun H."/>
            <person name="Tritt A."/>
            <person name="Yoshinaga Y."/>
            <person name="Zwiers L.-H."/>
            <person name="Turgeon B."/>
            <person name="Goodwin S."/>
            <person name="Spatafora J."/>
            <person name="Crous P."/>
            <person name="Grigoriev I."/>
        </authorList>
    </citation>
    <scope>NUCLEOTIDE SEQUENCE</scope>
    <source>
        <strain evidence="2">CBS 675.92</strain>
    </source>
</reference>
<name>A0A6A5UA70_9PLEO</name>
<evidence type="ECO:0000313" key="2">
    <source>
        <dbReference type="EMBL" id="KAF1960732.1"/>
    </source>
</evidence>
<accession>A0A6A5UA70</accession>
<evidence type="ECO:0000256" key="1">
    <source>
        <dbReference type="SAM" id="MobiDB-lite"/>
    </source>
</evidence>
<dbReference type="EMBL" id="ML976982">
    <property type="protein sequence ID" value="KAF1960732.1"/>
    <property type="molecule type" value="Genomic_DNA"/>
</dbReference>
<protein>
    <submittedName>
        <fullName evidence="2">Uncharacterized protein</fullName>
    </submittedName>
</protein>
<organism evidence="2 3">
    <name type="scientific">Byssothecium circinans</name>
    <dbReference type="NCBI Taxonomy" id="147558"/>
    <lineage>
        <taxon>Eukaryota</taxon>
        <taxon>Fungi</taxon>
        <taxon>Dikarya</taxon>
        <taxon>Ascomycota</taxon>
        <taxon>Pezizomycotina</taxon>
        <taxon>Dothideomycetes</taxon>
        <taxon>Pleosporomycetidae</taxon>
        <taxon>Pleosporales</taxon>
        <taxon>Massarineae</taxon>
        <taxon>Massarinaceae</taxon>
        <taxon>Byssothecium</taxon>
    </lineage>
</organism>
<feature type="region of interest" description="Disordered" evidence="1">
    <location>
        <begin position="48"/>
        <end position="90"/>
    </location>
</feature>
<keyword evidence="3" id="KW-1185">Reference proteome</keyword>
<sequence>MRHVASQQYNISIASGHYFICLHLALQPLQADDTSTNFVPTISFDSSKSILPPSSPSETPSTSSIHSNPGKGHKIERFPTLRDGVTPGTA</sequence>
<feature type="compositionally biased region" description="Low complexity" evidence="1">
    <location>
        <begin position="48"/>
        <end position="67"/>
    </location>
</feature>
<proteinExistence type="predicted"/>
<evidence type="ECO:0000313" key="3">
    <source>
        <dbReference type="Proteomes" id="UP000800035"/>
    </source>
</evidence>
<dbReference type="AlphaFoldDB" id="A0A6A5UA70"/>
<dbReference type="Proteomes" id="UP000800035">
    <property type="component" value="Unassembled WGS sequence"/>
</dbReference>